<name>A0AAJ2KVY7_ALKPS</name>
<dbReference type="EMBL" id="JAWJAY010000001">
    <property type="protein sequence ID" value="MDV2884035.1"/>
    <property type="molecule type" value="Genomic_DNA"/>
</dbReference>
<sequence length="224" mass="25897">MQITTLNKSMSFSHETQPFTHHNHSLNQPNNNLRSEIGIWKEGRTSWLREDVWRFAPLYRRAGGIKLLTAYHPKLHLHLTIIERDITNRCGYHRQVFIRNEEANSQQIVLVLHQKPFLGNTKRAMSFYAPESKALVHYSHPHYTTTFVKGMKASAVEYAVGGIDSVWQEDNGHTIVRPLCAESHESVMAVKLNLSSHEETRVDQWMDVSRSMVGSETFINEFLQ</sequence>
<proteinExistence type="predicted"/>
<organism evidence="1 2">
    <name type="scientific">Alkalihalophilus pseudofirmus</name>
    <name type="common">Bacillus pseudofirmus</name>
    <dbReference type="NCBI Taxonomy" id="79885"/>
    <lineage>
        <taxon>Bacteria</taxon>
        <taxon>Bacillati</taxon>
        <taxon>Bacillota</taxon>
        <taxon>Bacilli</taxon>
        <taxon>Bacillales</taxon>
        <taxon>Bacillaceae</taxon>
        <taxon>Alkalihalophilus</taxon>
    </lineage>
</organism>
<comment type="caution">
    <text evidence="1">The sequence shown here is derived from an EMBL/GenBank/DDBJ whole genome shotgun (WGS) entry which is preliminary data.</text>
</comment>
<dbReference type="RefSeq" id="WP_323465789.1">
    <property type="nucleotide sequence ID" value="NZ_CP144224.1"/>
</dbReference>
<gene>
    <name evidence="1" type="ORF">RYX45_02520</name>
</gene>
<evidence type="ECO:0000313" key="1">
    <source>
        <dbReference type="EMBL" id="MDV2884035.1"/>
    </source>
</evidence>
<reference evidence="1" key="1">
    <citation type="submission" date="2023-10" db="EMBL/GenBank/DDBJ databases">
        <title>Screening of Alkalihalophilus pseudofirmusBZ-TG-HK211 and Its Alleviation of Salt Stress on Rapeseed Growth.</title>
        <authorList>
            <person name="Zhao B."/>
            <person name="Guo T."/>
        </authorList>
    </citation>
    <scope>NUCLEOTIDE SEQUENCE</scope>
    <source>
        <strain evidence="1">BZ-TG-HK211</strain>
    </source>
</reference>
<accession>A0AAJ2KVY7</accession>
<dbReference type="AlphaFoldDB" id="A0AAJ2KVY7"/>
<evidence type="ECO:0000313" key="2">
    <source>
        <dbReference type="Proteomes" id="UP001285636"/>
    </source>
</evidence>
<dbReference type="Proteomes" id="UP001285636">
    <property type="component" value="Unassembled WGS sequence"/>
</dbReference>
<protein>
    <submittedName>
        <fullName evidence="1">Uncharacterized protein</fullName>
    </submittedName>
</protein>